<evidence type="ECO:0000256" key="1">
    <source>
        <dbReference type="ARBA" id="ARBA00022723"/>
    </source>
</evidence>
<dbReference type="PANTHER" id="PTHR33542">
    <property type="entry name" value="SIROHYDROCHLORIN FERROCHELATASE, CHLOROPLASTIC"/>
    <property type="match status" value="1"/>
</dbReference>
<sequence length="276" mass="27613">MTGVHAAATAAHDGARSVAGMPATPTPPPPPALLAISHGTASATGSGAVATLVEAVAARLPGATVHAGFVDVQQPDVPTCLAGLRDTPAARPTVVVPLLLSAGYHVHVDLREDVDAAVAGGDDVTLGGALGPDDRLVDVLEQRLAEAGLREDDTVVLAAAGSSDARAVADCETTAARLGERLGRRVIVGYIANATPRVAEVVTAARADQPGRRVVVASYLLAPGFFADLAARAGGDVTTAPLLVAHEDAPAALVDVVLDRYRAAALTAAAAPQPTA</sequence>
<dbReference type="PANTHER" id="PTHR33542:SF5">
    <property type="entry name" value="FERROCHELATASE CHE1"/>
    <property type="match status" value="1"/>
</dbReference>
<feature type="compositionally biased region" description="Low complexity" evidence="3">
    <location>
        <begin position="1"/>
        <end position="12"/>
    </location>
</feature>
<dbReference type="EMBL" id="FUZQ01000002">
    <property type="protein sequence ID" value="SKC49877.1"/>
    <property type="molecule type" value="Genomic_DNA"/>
</dbReference>
<dbReference type="GO" id="GO:0016829">
    <property type="term" value="F:lyase activity"/>
    <property type="evidence" value="ECO:0007669"/>
    <property type="project" value="UniProtKB-KW"/>
</dbReference>
<evidence type="ECO:0000313" key="4">
    <source>
        <dbReference type="EMBL" id="SKC49877.1"/>
    </source>
</evidence>
<dbReference type="STRING" id="526729.SAMN04324258_1309"/>
<dbReference type="SUPFAM" id="SSF53800">
    <property type="entry name" value="Chelatase"/>
    <property type="match status" value="1"/>
</dbReference>
<feature type="region of interest" description="Disordered" evidence="3">
    <location>
        <begin position="1"/>
        <end position="31"/>
    </location>
</feature>
<keyword evidence="5" id="KW-1185">Reference proteome</keyword>
<dbReference type="Proteomes" id="UP000189777">
    <property type="component" value="Unassembled WGS sequence"/>
</dbReference>
<dbReference type="Pfam" id="PF01903">
    <property type="entry name" value="CbiX"/>
    <property type="match status" value="2"/>
</dbReference>
<keyword evidence="2" id="KW-0456">Lyase</keyword>
<reference evidence="4 5" key="1">
    <citation type="submission" date="2017-02" db="EMBL/GenBank/DDBJ databases">
        <authorList>
            <person name="Peterson S.W."/>
        </authorList>
    </citation>
    <scope>NUCLEOTIDE SEQUENCE [LARGE SCALE GENOMIC DNA]</scope>
    <source>
        <strain evidence="4 5">DSM 21481</strain>
    </source>
</reference>
<dbReference type="InterPro" id="IPR050963">
    <property type="entry name" value="Sirohydro_Cobaltochel/CbiX"/>
</dbReference>
<dbReference type="GO" id="GO:0046872">
    <property type="term" value="F:metal ion binding"/>
    <property type="evidence" value="ECO:0007669"/>
    <property type="project" value="UniProtKB-KW"/>
</dbReference>
<organism evidence="4 5">
    <name type="scientific">Krasilnikoviella flava</name>
    <dbReference type="NCBI Taxonomy" id="526729"/>
    <lineage>
        <taxon>Bacteria</taxon>
        <taxon>Bacillati</taxon>
        <taxon>Actinomycetota</taxon>
        <taxon>Actinomycetes</taxon>
        <taxon>Micrococcales</taxon>
        <taxon>Promicromonosporaceae</taxon>
        <taxon>Krasilnikoviella</taxon>
    </lineage>
</organism>
<dbReference type="CDD" id="cd03416">
    <property type="entry name" value="CbiX_SirB_N"/>
    <property type="match status" value="1"/>
</dbReference>
<dbReference type="AlphaFoldDB" id="A0A1T5JE61"/>
<evidence type="ECO:0000256" key="2">
    <source>
        <dbReference type="ARBA" id="ARBA00023239"/>
    </source>
</evidence>
<evidence type="ECO:0000313" key="5">
    <source>
        <dbReference type="Proteomes" id="UP000189777"/>
    </source>
</evidence>
<accession>A0A1T5JE61</accession>
<keyword evidence="1" id="KW-0479">Metal-binding</keyword>
<gene>
    <name evidence="4" type="ORF">SAMN04324258_1309</name>
</gene>
<name>A0A1T5JE61_9MICO</name>
<dbReference type="Gene3D" id="3.40.50.1400">
    <property type="match status" value="2"/>
</dbReference>
<proteinExistence type="predicted"/>
<evidence type="ECO:0000256" key="3">
    <source>
        <dbReference type="SAM" id="MobiDB-lite"/>
    </source>
</evidence>
<protein>
    <submittedName>
        <fullName evidence="4">Sirohydrochlorin ferrochelatase</fullName>
    </submittedName>
</protein>
<dbReference type="InterPro" id="IPR002762">
    <property type="entry name" value="CbiX-like"/>
</dbReference>